<reference evidence="2" key="1">
    <citation type="submission" date="2021-03" db="EMBL/GenBank/DDBJ databases">
        <title>Draft genome sequence of rust myrtle Austropuccinia psidii MF-1, a brazilian biotype.</title>
        <authorList>
            <person name="Quecine M.C."/>
            <person name="Pachon D.M.R."/>
            <person name="Bonatelli M.L."/>
            <person name="Correr F.H."/>
            <person name="Franceschini L.M."/>
            <person name="Leite T.F."/>
            <person name="Margarido G.R.A."/>
            <person name="Almeida C.A."/>
            <person name="Ferrarezi J.A."/>
            <person name="Labate C.A."/>
        </authorList>
    </citation>
    <scope>NUCLEOTIDE SEQUENCE</scope>
    <source>
        <strain evidence="2">MF-1</strain>
    </source>
</reference>
<protein>
    <submittedName>
        <fullName evidence="2">Uncharacterized protein</fullName>
    </submittedName>
</protein>
<name>A0A9Q3BEM1_9BASI</name>
<keyword evidence="3" id="KW-1185">Reference proteome</keyword>
<dbReference type="AlphaFoldDB" id="A0A9Q3BEM1"/>
<accession>A0A9Q3BEM1</accession>
<feature type="region of interest" description="Disordered" evidence="1">
    <location>
        <begin position="33"/>
        <end position="88"/>
    </location>
</feature>
<feature type="compositionally biased region" description="Low complexity" evidence="1">
    <location>
        <begin position="70"/>
        <end position="79"/>
    </location>
</feature>
<comment type="caution">
    <text evidence="2">The sequence shown here is derived from an EMBL/GenBank/DDBJ whole genome shotgun (WGS) entry which is preliminary data.</text>
</comment>
<evidence type="ECO:0000313" key="3">
    <source>
        <dbReference type="Proteomes" id="UP000765509"/>
    </source>
</evidence>
<dbReference type="EMBL" id="AVOT02000737">
    <property type="protein sequence ID" value="MBW0464251.1"/>
    <property type="molecule type" value="Genomic_DNA"/>
</dbReference>
<sequence>MESLFLQRQGRKDKEFVKNQSFLSIDQKKELEMTSALEKEGPVVSTNSKPAAEQSKDNPKGPQKKQRTTKNNNFNGKGKSNLHRPYPQGYRIPKLESSVVDSVLNMARTLMEFTANAIFNSENDNHLTWFPKQKDKLSALHPDMSDLMVNMKILRKCGGELEHAIKCRCVEPCATKYYINAMKDIITRTRAGKAWTRKPIESKMILKTSKEDRRPEIPVLKCHQCGST</sequence>
<dbReference type="Proteomes" id="UP000765509">
    <property type="component" value="Unassembled WGS sequence"/>
</dbReference>
<evidence type="ECO:0000313" key="2">
    <source>
        <dbReference type="EMBL" id="MBW0464251.1"/>
    </source>
</evidence>
<organism evidence="2 3">
    <name type="scientific">Austropuccinia psidii MF-1</name>
    <dbReference type="NCBI Taxonomy" id="1389203"/>
    <lineage>
        <taxon>Eukaryota</taxon>
        <taxon>Fungi</taxon>
        <taxon>Dikarya</taxon>
        <taxon>Basidiomycota</taxon>
        <taxon>Pucciniomycotina</taxon>
        <taxon>Pucciniomycetes</taxon>
        <taxon>Pucciniales</taxon>
        <taxon>Sphaerophragmiaceae</taxon>
        <taxon>Austropuccinia</taxon>
    </lineage>
</organism>
<proteinExistence type="predicted"/>
<evidence type="ECO:0000256" key="1">
    <source>
        <dbReference type="SAM" id="MobiDB-lite"/>
    </source>
</evidence>
<gene>
    <name evidence="2" type="ORF">O181_003966</name>
</gene>